<dbReference type="InterPro" id="IPR029039">
    <property type="entry name" value="Flavoprotein-like_sf"/>
</dbReference>
<dbReference type="Proteomes" id="UP001519307">
    <property type="component" value="Unassembled WGS sequence"/>
</dbReference>
<evidence type="ECO:0000313" key="2">
    <source>
        <dbReference type="Proteomes" id="UP001519307"/>
    </source>
</evidence>
<evidence type="ECO:0000313" key="1">
    <source>
        <dbReference type="EMBL" id="MBP2031888.1"/>
    </source>
</evidence>
<reference evidence="1 2" key="1">
    <citation type="submission" date="2021-03" db="EMBL/GenBank/DDBJ databases">
        <title>Genomic Encyclopedia of Type Strains, Phase IV (KMG-IV): sequencing the most valuable type-strain genomes for metagenomic binning, comparative biology and taxonomic classification.</title>
        <authorList>
            <person name="Goeker M."/>
        </authorList>
    </citation>
    <scope>NUCLEOTIDE SEQUENCE [LARGE SCALE GENOMIC DNA]</scope>
    <source>
        <strain evidence="1 2">DSM 28783</strain>
    </source>
</reference>
<gene>
    <name evidence="1" type="ORF">J2Z42_000553</name>
</gene>
<organism evidence="1 2">
    <name type="scientific">Clostridium algifaecis</name>
    <dbReference type="NCBI Taxonomy" id="1472040"/>
    <lineage>
        <taxon>Bacteria</taxon>
        <taxon>Bacillati</taxon>
        <taxon>Bacillota</taxon>
        <taxon>Clostridia</taxon>
        <taxon>Eubacteriales</taxon>
        <taxon>Clostridiaceae</taxon>
        <taxon>Clostridium</taxon>
    </lineage>
</organism>
<sequence length="45" mass="5381">MKTLIIYESIHHGNTERIGKKLAEILNADMVKANWYYVKKKYKLK</sequence>
<dbReference type="RefSeq" id="WP_209700841.1">
    <property type="nucleotide sequence ID" value="NZ_JAGGLM010000002.1"/>
</dbReference>
<keyword evidence="2" id="KW-1185">Reference proteome</keyword>
<comment type="caution">
    <text evidence="1">The sequence shown here is derived from an EMBL/GenBank/DDBJ whole genome shotgun (WGS) entry which is preliminary data.</text>
</comment>
<proteinExistence type="predicted"/>
<dbReference type="EMBL" id="JAGGLM010000002">
    <property type="protein sequence ID" value="MBP2031888.1"/>
    <property type="molecule type" value="Genomic_DNA"/>
</dbReference>
<protein>
    <submittedName>
        <fullName evidence="1">Flavodoxin</fullName>
    </submittedName>
</protein>
<accession>A0ABS4KPC5</accession>
<name>A0ABS4KPC5_9CLOT</name>
<dbReference type="SUPFAM" id="SSF52218">
    <property type="entry name" value="Flavoproteins"/>
    <property type="match status" value="1"/>
</dbReference>